<dbReference type="AlphaFoldDB" id="A0AAD8FYM2"/>
<proteinExistence type="predicted"/>
<sequence length="386" mass="43371">MSVRDSESTPGLGLPESECSQVQAALTAHAHSSLAWRKEQTRDELEKIKRRVQHTVQAFELSSNRPSLESLQQANMQFVEDMAHLEVIVGDHVNKKKYQQQMTVFIVGYQQLCGERKHILSQLNEFFIQNAKLGEEDSISTCEDMDIELDDVAMQVKDALSAAERATLRLAEISQEIISYMSSTAISNTQKSVLCLSLLCRSRSRLDKAVNQSREDILQLTGKLLQTQADLEYKDERLKELLKQNEAKFLESQYFRSQLETTKITLSSVQQELGLQISMREAEVRRQAARITELERELQERGVNQGSVQEIQPPASQDSECVQPGTSASEAAAMEEPQGQRGEGDPGSRVDIEDLKENSQLRITELQRGNMVSTYCMSGVGFIGLP</sequence>
<feature type="compositionally biased region" description="Basic and acidic residues" evidence="1">
    <location>
        <begin position="342"/>
        <end position="356"/>
    </location>
</feature>
<name>A0AAD8FYM2_ACIOX</name>
<gene>
    <name evidence="2" type="ORF">AOXY_G24141</name>
</gene>
<feature type="compositionally biased region" description="Polar residues" evidence="1">
    <location>
        <begin position="302"/>
        <end position="329"/>
    </location>
</feature>
<dbReference type="PANTHER" id="PTHR37915:SF3">
    <property type="match status" value="1"/>
</dbReference>
<dbReference type="PANTHER" id="PTHR37915">
    <property type="match status" value="1"/>
</dbReference>
<evidence type="ECO:0000313" key="2">
    <source>
        <dbReference type="EMBL" id="KAK1157939.1"/>
    </source>
</evidence>
<reference evidence="2" key="1">
    <citation type="submission" date="2022-02" db="EMBL/GenBank/DDBJ databases">
        <title>Atlantic sturgeon de novo genome assembly.</title>
        <authorList>
            <person name="Stock M."/>
            <person name="Klopp C."/>
            <person name="Guiguen Y."/>
            <person name="Cabau C."/>
            <person name="Parinello H."/>
            <person name="Santidrian Yebra-Pimentel E."/>
            <person name="Kuhl H."/>
            <person name="Dirks R.P."/>
            <person name="Guessner J."/>
            <person name="Wuertz S."/>
            <person name="Du K."/>
            <person name="Schartl M."/>
        </authorList>
    </citation>
    <scope>NUCLEOTIDE SEQUENCE</scope>
    <source>
        <strain evidence="2">STURGEONOMICS-FGT-2020</strain>
        <tissue evidence="2">Whole blood</tissue>
    </source>
</reference>
<dbReference type="EMBL" id="JAGXEW010000025">
    <property type="protein sequence ID" value="KAK1157939.1"/>
    <property type="molecule type" value="Genomic_DNA"/>
</dbReference>
<feature type="region of interest" description="Disordered" evidence="1">
    <location>
        <begin position="301"/>
        <end position="356"/>
    </location>
</feature>
<keyword evidence="3" id="KW-1185">Reference proteome</keyword>
<comment type="caution">
    <text evidence="2">The sequence shown here is derived from an EMBL/GenBank/DDBJ whole genome shotgun (WGS) entry which is preliminary data.</text>
</comment>
<organism evidence="2 3">
    <name type="scientific">Acipenser oxyrinchus oxyrinchus</name>
    <dbReference type="NCBI Taxonomy" id="40147"/>
    <lineage>
        <taxon>Eukaryota</taxon>
        <taxon>Metazoa</taxon>
        <taxon>Chordata</taxon>
        <taxon>Craniata</taxon>
        <taxon>Vertebrata</taxon>
        <taxon>Euteleostomi</taxon>
        <taxon>Actinopterygii</taxon>
        <taxon>Chondrostei</taxon>
        <taxon>Acipenseriformes</taxon>
        <taxon>Acipenseridae</taxon>
        <taxon>Acipenser</taxon>
    </lineage>
</organism>
<evidence type="ECO:0000256" key="1">
    <source>
        <dbReference type="SAM" id="MobiDB-lite"/>
    </source>
</evidence>
<dbReference type="Proteomes" id="UP001230051">
    <property type="component" value="Unassembled WGS sequence"/>
</dbReference>
<protein>
    <submittedName>
        <fullName evidence="2">COP1-interactive protein 1-like</fullName>
    </submittedName>
</protein>
<evidence type="ECO:0000313" key="3">
    <source>
        <dbReference type="Proteomes" id="UP001230051"/>
    </source>
</evidence>
<accession>A0AAD8FYM2</accession>